<dbReference type="InterPro" id="IPR043502">
    <property type="entry name" value="DNA/RNA_pol_sf"/>
</dbReference>
<sequence length="93" mass="10576">MVQAGIIRPNTSAFSAPTFRMKNLAGWRIVHDFRQLNLETILPPIPMLQKEDTFDAMAGSFGIHAWQLPWDSIDDIYVFTANDDVSEHLEAED</sequence>
<dbReference type="OrthoDB" id="773199at2759"/>
<organism evidence="1 2">
    <name type="scientific">Phytophthora megakarya</name>
    <dbReference type="NCBI Taxonomy" id="4795"/>
    <lineage>
        <taxon>Eukaryota</taxon>
        <taxon>Sar</taxon>
        <taxon>Stramenopiles</taxon>
        <taxon>Oomycota</taxon>
        <taxon>Peronosporomycetes</taxon>
        <taxon>Peronosporales</taxon>
        <taxon>Peronosporaceae</taxon>
        <taxon>Phytophthora</taxon>
    </lineage>
</organism>
<evidence type="ECO:0000313" key="1">
    <source>
        <dbReference type="EMBL" id="OWZ05422.1"/>
    </source>
</evidence>
<keyword evidence="2" id="KW-1185">Reference proteome</keyword>
<dbReference type="AlphaFoldDB" id="A0A225VJB4"/>
<dbReference type="SUPFAM" id="SSF56672">
    <property type="entry name" value="DNA/RNA polymerases"/>
    <property type="match status" value="1"/>
</dbReference>
<name>A0A225VJB4_9STRA</name>
<accession>A0A225VJB4</accession>
<proteinExistence type="predicted"/>
<dbReference type="EMBL" id="NBNE01004441">
    <property type="protein sequence ID" value="OWZ05422.1"/>
    <property type="molecule type" value="Genomic_DNA"/>
</dbReference>
<evidence type="ECO:0008006" key="3">
    <source>
        <dbReference type="Google" id="ProtNLM"/>
    </source>
</evidence>
<evidence type="ECO:0000313" key="2">
    <source>
        <dbReference type="Proteomes" id="UP000198211"/>
    </source>
</evidence>
<comment type="caution">
    <text evidence="1">The sequence shown here is derived from an EMBL/GenBank/DDBJ whole genome shotgun (WGS) entry which is preliminary data.</text>
</comment>
<reference evidence="2" key="1">
    <citation type="submission" date="2017-03" db="EMBL/GenBank/DDBJ databases">
        <title>Phytopthora megakarya and P. palmivora, two closely related causual agents of cacao black pod achieved similar genome size and gene model numbers by different mechanisms.</title>
        <authorList>
            <person name="Ali S."/>
            <person name="Shao J."/>
            <person name="Larry D.J."/>
            <person name="Kronmiller B."/>
            <person name="Shen D."/>
            <person name="Strem M.D."/>
            <person name="Melnick R.L."/>
            <person name="Guiltinan M.J."/>
            <person name="Tyler B.M."/>
            <person name="Meinhardt L.W."/>
            <person name="Bailey B.A."/>
        </authorList>
    </citation>
    <scope>NUCLEOTIDE SEQUENCE [LARGE SCALE GENOMIC DNA]</scope>
    <source>
        <strain evidence="2">zdho120</strain>
    </source>
</reference>
<dbReference type="Proteomes" id="UP000198211">
    <property type="component" value="Unassembled WGS sequence"/>
</dbReference>
<gene>
    <name evidence="1" type="ORF">PHMEG_00022492</name>
</gene>
<protein>
    <recommendedName>
        <fullName evidence="3">Reverse transcriptase</fullName>
    </recommendedName>
</protein>
<dbReference type="Gene3D" id="3.10.10.10">
    <property type="entry name" value="HIV Type 1 Reverse Transcriptase, subunit A, domain 1"/>
    <property type="match status" value="1"/>
</dbReference>